<dbReference type="Proteomes" id="UP001153332">
    <property type="component" value="Unassembled WGS sequence"/>
</dbReference>
<gene>
    <name evidence="1" type="ORF">O1611_g617</name>
</gene>
<evidence type="ECO:0000313" key="2">
    <source>
        <dbReference type="Proteomes" id="UP001153332"/>
    </source>
</evidence>
<protein>
    <submittedName>
        <fullName evidence="1">Uncharacterized protein</fullName>
    </submittedName>
</protein>
<comment type="caution">
    <text evidence="1">The sequence shown here is derived from an EMBL/GenBank/DDBJ whole genome shotgun (WGS) entry which is preliminary data.</text>
</comment>
<reference evidence="1" key="1">
    <citation type="submission" date="2022-12" db="EMBL/GenBank/DDBJ databases">
        <title>Genome Sequence of Lasiodiplodia mahajangana.</title>
        <authorList>
            <person name="Buettner E."/>
        </authorList>
    </citation>
    <scope>NUCLEOTIDE SEQUENCE</scope>
    <source>
        <strain evidence="1">VT137</strain>
    </source>
</reference>
<accession>A0ACC2JZP8</accession>
<dbReference type="EMBL" id="JAPUUL010000056">
    <property type="protein sequence ID" value="KAJ8133010.1"/>
    <property type="molecule type" value="Genomic_DNA"/>
</dbReference>
<name>A0ACC2JZP8_9PEZI</name>
<proteinExistence type="predicted"/>
<organism evidence="1 2">
    <name type="scientific">Lasiodiplodia mahajangana</name>
    <dbReference type="NCBI Taxonomy" id="1108764"/>
    <lineage>
        <taxon>Eukaryota</taxon>
        <taxon>Fungi</taxon>
        <taxon>Dikarya</taxon>
        <taxon>Ascomycota</taxon>
        <taxon>Pezizomycotina</taxon>
        <taxon>Dothideomycetes</taxon>
        <taxon>Dothideomycetes incertae sedis</taxon>
        <taxon>Botryosphaeriales</taxon>
        <taxon>Botryosphaeriaceae</taxon>
        <taxon>Lasiodiplodia</taxon>
    </lineage>
</organism>
<evidence type="ECO:0000313" key="1">
    <source>
        <dbReference type="EMBL" id="KAJ8133010.1"/>
    </source>
</evidence>
<keyword evidence="2" id="KW-1185">Reference proteome</keyword>
<sequence>MLSEITTFLVTICLILAITATSRKSKTGLPRAGSSPGPFSLRTWWARWNWYKHGHEDVRQRYAQSKNSNYVTQTMMGDTVVLAPRFLNELNMLPESKLSSTAALVDSVMGHVTGVDLLLRDHLSHDICRGPLRRNLPIFLPRMAEELQKSLTRVFEEETSGTKTCVAYDLLYSLIDRISSLVFVGEQYCQNETWKTALTALPINVEITKIILLSFPPFLRRYIAPLIPRRNRIFRERTAVRNILFPQSGKAAVDEELSVLKLFLDSGKDTDPDSITARLLLLTAAALHTSSMAITHAIFDLCAMPQYAEPLRSEAEMALAQDGGAWQLSTIHRLRRLDSFLKESQRTNHSTFLGFDRKVMSRIELSDGKTILQPGATIAIPGGPMSLDPEFYSHPQDFDGFRFYRPDEDDAASVNTQQDYTGIEPGNLSWGSGRFTCPGRWYASAMIKLVVANLLLAYDISFPDGQKERPPNSKYDTERHPDFDQKIILKKRST</sequence>